<dbReference type="Gene3D" id="3.40.50.720">
    <property type="entry name" value="NAD(P)-binding Rossmann-like Domain"/>
    <property type="match status" value="1"/>
</dbReference>
<dbReference type="PATRIC" id="fig|1549748.8.peg.1889"/>
<keyword evidence="4" id="KW-1185">Reference proteome</keyword>
<dbReference type="AlphaFoldDB" id="A0A0M2R7J3"/>
<reference evidence="3" key="1">
    <citation type="submission" date="2015-03" db="EMBL/GenBank/DDBJ databases">
        <title>Genome sequence of Kiloniella sp. P1-1, isolated from the gut microflora of Pacific white shrimp, Penaeus vannamei.</title>
        <authorList>
            <person name="Shao Z."/>
            <person name="Wang L."/>
            <person name="Li X."/>
        </authorList>
    </citation>
    <scope>NUCLEOTIDE SEQUENCE [LARGE SCALE GENOMIC DNA]</scope>
    <source>
        <strain evidence="3">P1-1</strain>
    </source>
</reference>
<evidence type="ECO:0000313" key="3">
    <source>
        <dbReference type="EMBL" id="KKJ75990.1"/>
    </source>
</evidence>
<dbReference type="STRING" id="1549748.WH95_15640"/>
<accession>A0A0M2R7J3</accession>
<organism evidence="3 4">
    <name type="scientific">Kiloniella litopenaei</name>
    <dbReference type="NCBI Taxonomy" id="1549748"/>
    <lineage>
        <taxon>Bacteria</taxon>
        <taxon>Pseudomonadati</taxon>
        <taxon>Pseudomonadota</taxon>
        <taxon>Alphaproteobacteria</taxon>
        <taxon>Rhodospirillales</taxon>
        <taxon>Kiloniellaceae</taxon>
        <taxon>Kiloniella</taxon>
    </lineage>
</organism>
<dbReference type="SUPFAM" id="SSF51735">
    <property type="entry name" value="NAD(P)-binding Rossmann-fold domains"/>
    <property type="match status" value="1"/>
</dbReference>
<dbReference type="OrthoDB" id="335726at2"/>
<dbReference type="RefSeq" id="WP_046508994.1">
    <property type="nucleotide sequence ID" value="NZ_LANI01000023.1"/>
</dbReference>
<dbReference type="InterPro" id="IPR002347">
    <property type="entry name" value="SDR_fam"/>
</dbReference>
<comment type="similarity">
    <text evidence="1">Belongs to the short-chain dehydrogenases/reductases (SDR) family.</text>
</comment>
<evidence type="ECO:0000313" key="4">
    <source>
        <dbReference type="Proteomes" id="UP000034491"/>
    </source>
</evidence>
<dbReference type="PRINTS" id="PR00081">
    <property type="entry name" value="GDHRDH"/>
</dbReference>
<dbReference type="Pfam" id="PF00106">
    <property type="entry name" value="adh_short"/>
    <property type="match status" value="1"/>
</dbReference>
<dbReference type="PANTHER" id="PTHR44196:SF3">
    <property type="entry name" value="SHORT CHAIN DEHYDROGENASE FAMILY PROTEIN"/>
    <property type="match status" value="1"/>
</dbReference>
<dbReference type="PROSITE" id="PS00061">
    <property type="entry name" value="ADH_SHORT"/>
    <property type="match status" value="1"/>
</dbReference>
<evidence type="ECO:0000256" key="2">
    <source>
        <dbReference type="ARBA" id="ARBA00023002"/>
    </source>
</evidence>
<dbReference type="InterPro" id="IPR036291">
    <property type="entry name" value="NAD(P)-bd_dom_sf"/>
</dbReference>
<name>A0A0M2R7J3_9PROT</name>
<dbReference type="NCBIfam" id="NF005489">
    <property type="entry name" value="PRK07102.1"/>
    <property type="match status" value="1"/>
</dbReference>
<dbReference type="EMBL" id="LANI01000023">
    <property type="protein sequence ID" value="KKJ75990.1"/>
    <property type="molecule type" value="Genomic_DNA"/>
</dbReference>
<evidence type="ECO:0000256" key="1">
    <source>
        <dbReference type="ARBA" id="ARBA00006484"/>
    </source>
</evidence>
<comment type="caution">
    <text evidence="3">The sequence shown here is derived from an EMBL/GenBank/DDBJ whole genome shotgun (WGS) entry which is preliminary data.</text>
</comment>
<dbReference type="Proteomes" id="UP000034491">
    <property type="component" value="Unassembled WGS sequence"/>
</dbReference>
<dbReference type="PANTHER" id="PTHR44196">
    <property type="entry name" value="DEHYDROGENASE/REDUCTASE SDR FAMILY MEMBER 7B"/>
    <property type="match status" value="1"/>
</dbReference>
<dbReference type="GO" id="GO:0016491">
    <property type="term" value="F:oxidoreductase activity"/>
    <property type="evidence" value="ECO:0007669"/>
    <property type="project" value="UniProtKB-KW"/>
</dbReference>
<dbReference type="InterPro" id="IPR020904">
    <property type="entry name" value="Sc_DH/Rdtase_CS"/>
</dbReference>
<gene>
    <name evidence="3" type="ORF">WH95_15640</name>
</gene>
<dbReference type="GO" id="GO:0016020">
    <property type="term" value="C:membrane"/>
    <property type="evidence" value="ECO:0007669"/>
    <property type="project" value="TreeGrafter"/>
</dbReference>
<proteinExistence type="inferred from homology"/>
<protein>
    <submittedName>
        <fullName evidence="3">Short-chain dehydrogenase</fullName>
    </submittedName>
</protein>
<keyword evidence="2" id="KW-0560">Oxidoreductase</keyword>
<sequence>MKKVMIIGATSAIAEATARIFAKRGDALFLFARDQERLAVIANDLKIRGARDVYTGLYDALEQQDMANFEGALKQLDGIDILLVAHGVLPDQKVCEASVDDTLRAFDINGTSVLAILTYFANIFEAQKKGSIAVISSVAGDRGRQSNYVYGAAKGAVSIFLQGLRHRLVKSGVQVLTVKPGFVDTPMTAAFDKGALWAQPEQIAKLVVKALDQKKSVVYTPGFWGVIMLIIRSIPDWIFHKTRL</sequence>